<sequence>MSIETPLLLDTVANAVVDYKGRQVLRSNSGGWRSACFIIGVEVAERFAYYGISCNLEMYLTEQLGQSTVTAAENVNTWSGTASLQTHTNQISFSLKISLIFHSIYFY</sequence>
<proteinExistence type="predicted"/>
<reference evidence="1 2" key="1">
    <citation type="journal article" date="2018" name="Sci. Data">
        <title>The draft genome sequence of cork oak.</title>
        <authorList>
            <person name="Ramos A.M."/>
            <person name="Usie A."/>
            <person name="Barbosa P."/>
            <person name="Barros P.M."/>
            <person name="Capote T."/>
            <person name="Chaves I."/>
            <person name="Simoes F."/>
            <person name="Abreu I."/>
            <person name="Carrasquinho I."/>
            <person name="Faro C."/>
            <person name="Guimaraes J.B."/>
            <person name="Mendonca D."/>
            <person name="Nobrega F."/>
            <person name="Rodrigues L."/>
            <person name="Saibo N.J.M."/>
            <person name="Varela M.C."/>
            <person name="Egas C."/>
            <person name="Matos J."/>
            <person name="Miguel C.M."/>
            <person name="Oliveira M.M."/>
            <person name="Ricardo C.P."/>
            <person name="Goncalves S."/>
        </authorList>
    </citation>
    <scope>NUCLEOTIDE SEQUENCE [LARGE SCALE GENOMIC DNA]</scope>
    <source>
        <strain evidence="2">cv. HL8</strain>
    </source>
</reference>
<comment type="caution">
    <text evidence="1">The sequence shown here is derived from an EMBL/GenBank/DDBJ whole genome shotgun (WGS) entry which is preliminary data.</text>
</comment>
<dbReference type="EMBL" id="PKMF04000638">
    <property type="protein sequence ID" value="KAK7823290.1"/>
    <property type="molecule type" value="Genomic_DNA"/>
</dbReference>
<evidence type="ECO:0000313" key="1">
    <source>
        <dbReference type="EMBL" id="KAK7823290.1"/>
    </source>
</evidence>
<accession>A0AAW0J938</accession>
<dbReference type="Gene3D" id="1.20.1250.20">
    <property type="entry name" value="MFS general substrate transporter like domains"/>
    <property type="match status" value="1"/>
</dbReference>
<dbReference type="AlphaFoldDB" id="A0AAW0J938"/>
<evidence type="ECO:0000313" key="2">
    <source>
        <dbReference type="Proteomes" id="UP000237347"/>
    </source>
</evidence>
<organism evidence="1 2">
    <name type="scientific">Quercus suber</name>
    <name type="common">Cork oak</name>
    <dbReference type="NCBI Taxonomy" id="58331"/>
    <lineage>
        <taxon>Eukaryota</taxon>
        <taxon>Viridiplantae</taxon>
        <taxon>Streptophyta</taxon>
        <taxon>Embryophyta</taxon>
        <taxon>Tracheophyta</taxon>
        <taxon>Spermatophyta</taxon>
        <taxon>Magnoliopsida</taxon>
        <taxon>eudicotyledons</taxon>
        <taxon>Gunneridae</taxon>
        <taxon>Pentapetalae</taxon>
        <taxon>rosids</taxon>
        <taxon>fabids</taxon>
        <taxon>Fagales</taxon>
        <taxon>Fagaceae</taxon>
        <taxon>Quercus</taxon>
    </lineage>
</organism>
<gene>
    <name evidence="1" type="primary">NPF5.15_0</name>
    <name evidence="1" type="ORF">CFP56_035678</name>
</gene>
<protein>
    <submittedName>
        <fullName evidence="1">Protein nrt1/ ptr family 5.15</fullName>
    </submittedName>
</protein>
<keyword evidence="2" id="KW-1185">Reference proteome</keyword>
<dbReference type="InterPro" id="IPR036259">
    <property type="entry name" value="MFS_trans_sf"/>
</dbReference>
<name>A0AAW0J938_QUESU</name>
<dbReference type="Proteomes" id="UP000237347">
    <property type="component" value="Unassembled WGS sequence"/>
</dbReference>